<evidence type="ECO:0000313" key="2">
    <source>
        <dbReference type="EMBL" id="GAA4824082.1"/>
    </source>
</evidence>
<keyword evidence="1" id="KW-0732">Signal</keyword>
<keyword evidence="3" id="KW-1185">Reference proteome</keyword>
<protein>
    <recommendedName>
        <fullName evidence="4">Lipoprotein</fullName>
    </recommendedName>
</protein>
<gene>
    <name evidence="2" type="ORF">GCM10023331_05730</name>
</gene>
<accession>A0ABP9D100</accession>
<sequence length="161" mass="18823">MKTKLLIAFLLLMQSCNLHTPYQGTSYSQVNSERRGLLVQELSPNYCDFTINNIHYRIKDVFVEKKWDVSTDMYDVDVREFGYLQIVLVLSPDGSSQKDYYNGWYLELEGIGKLYSYPSRKGVCSRDLHEDSVNQHYTINVMKDSVKINSFELYEIPLVPR</sequence>
<proteinExistence type="predicted"/>
<dbReference type="Proteomes" id="UP001500298">
    <property type="component" value="Unassembled WGS sequence"/>
</dbReference>
<dbReference type="RefSeq" id="WP_345369043.1">
    <property type="nucleotide sequence ID" value="NZ_BAABJX010000011.1"/>
</dbReference>
<evidence type="ECO:0000256" key="1">
    <source>
        <dbReference type="SAM" id="SignalP"/>
    </source>
</evidence>
<evidence type="ECO:0000313" key="3">
    <source>
        <dbReference type="Proteomes" id="UP001500298"/>
    </source>
</evidence>
<name>A0ABP9D100_9BACT</name>
<evidence type="ECO:0008006" key="4">
    <source>
        <dbReference type="Google" id="ProtNLM"/>
    </source>
</evidence>
<comment type="caution">
    <text evidence="2">The sequence shown here is derived from an EMBL/GenBank/DDBJ whole genome shotgun (WGS) entry which is preliminary data.</text>
</comment>
<organism evidence="2 3">
    <name type="scientific">Algivirga pacifica</name>
    <dbReference type="NCBI Taxonomy" id="1162670"/>
    <lineage>
        <taxon>Bacteria</taxon>
        <taxon>Pseudomonadati</taxon>
        <taxon>Bacteroidota</taxon>
        <taxon>Cytophagia</taxon>
        <taxon>Cytophagales</taxon>
        <taxon>Flammeovirgaceae</taxon>
        <taxon>Algivirga</taxon>
    </lineage>
</organism>
<reference evidence="3" key="1">
    <citation type="journal article" date="2019" name="Int. J. Syst. Evol. Microbiol.">
        <title>The Global Catalogue of Microorganisms (GCM) 10K type strain sequencing project: providing services to taxonomists for standard genome sequencing and annotation.</title>
        <authorList>
            <consortium name="The Broad Institute Genomics Platform"/>
            <consortium name="The Broad Institute Genome Sequencing Center for Infectious Disease"/>
            <person name="Wu L."/>
            <person name="Ma J."/>
        </authorList>
    </citation>
    <scope>NUCLEOTIDE SEQUENCE [LARGE SCALE GENOMIC DNA]</scope>
    <source>
        <strain evidence="3">JCM 18326</strain>
    </source>
</reference>
<feature type="chain" id="PRO_5046218287" description="Lipoprotein" evidence="1">
    <location>
        <begin position="21"/>
        <end position="161"/>
    </location>
</feature>
<feature type="signal peptide" evidence="1">
    <location>
        <begin position="1"/>
        <end position="20"/>
    </location>
</feature>
<dbReference type="PROSITE" id="PS51257">
    <property type="entry name" value="PROKAR_LIPOPROTEIN"/>
    <property type="match status" value="1"/>
</dbReference>
<dbReference type="EMBL" id="BAABJX010000011">
    <property type="protein sequence ID" value="GAA4824082.1"/>
    <property type="molecule type" value="Genomic_DNA"/>
</dbReference>